<gene>
    <name evidence="7" type="ORF">SDC9_103874</name>
</gene>
<organism evidence="7">
    <name type="scientific">bioreactor metagenome</name>
    <dbReference type="NCBI Taxonomy" id="1076179"/>
    <lineage>
        <taxon>unclassified sequences</taxon>
        <taxon>metagenomes</taxon>
        <taxon>ecological metagenomes</taxon>
    </lineage>
</organism>
<keyword evidence="2" id="KW-0808">Transferase</keyword>
<evidence type="ECO:0000256" key="4">
    <source>
        <dbReference type="ARBA" id="ARBA00022741"/>
    </source>
</evidence>
<keyword evidence="5" id="KW-0067">ATP-binding</keyword>
<comment type="caution">
    <text evidence="7">The sequence shown here is derived from an EMBL/GenBank/DDBJ whole genome shotgun (WGS) entry which is preliminary data.</text>
</comment>
<dbReference type="PANTHER" id="PTHR34185:SF1">
    <property type="entry name" value="DIADENYLATE CYCLASE"/>
    <property type="match status" value="1"/>
</dbReference>
<reference evidence="7" key="1">
    <citation type="submission" date="2019-08" db="EMBL/GenBank/DDBJ databases">
        <authorList>
            <person name="Kucharzyk K."/>
            <person name="Murdoch R.W."/>
            <person name="Higgins S."/>
            <person name="Loffler F."/>
        </authorList>
    </citation>
    <scope>NUCLEOTIDE SEQUENCE</scope>
</reference>
<evidence type="ECO:0000256" key="1">
    <source>
        <dbReference type="ARBA" id="ARBA00000877"/>
    </source>
</evidence>
<dbReference type="AlphaFoldDB" id="A0A645AW79"/>
<protein>
    <recommendedName>
        <fullName evidence="6">DAC domain-containing protein</fullName>
    </recommendedName>
</protein>
<keyword evidence="3" id="KW-0548">Nucleotidyltransferase</keyword>
<dbReference type="EMBL" id="VSSQ01016070">
    <property type="protein sequence ID" value="MPM57056.1"/>
    <property type="molecule type" value="Genomic_DNA"/>
</dbReference>
<evidence type="ECO:0000256" key="5">
    <source>
        <dbReference type="ARBA" id="ARBA00022840"/>
    </source>
</evidence>
<dbReference type="Gene3D" id="3.40.1700.10">
    <property type="entry name" value="DNA integrity scanning protein, DisA, N-terminal domain"/>
    <property type="match status" value="1"/>
</dbReference>
<dbReference type="GO" id="GO:0106408">
    <property type="term" value="F:diadenylate cyclase activity"/>
    <property type="evidence" value="ECO:0007669"/>
    <property type="project" value="UniProtKB-EC"/>
</dbReference>
<evidence type="ECO:0000256" key="3">
    <source>
        <dbReference type="ARBA" id="ARBA00022695"/>
    </source>
</evidence>
<evidence type="ECO:0000313" key="7">
    <source>
        <dbReference type="EMBL" id="MPM57056.1"/>
    </source>
</evidence>
<dbReference type="InterPro" id="IPR036888">
    <property type="entry name" value="DNA_integrity_DisA_N_sf"/>
</dbReference>
<dbReference type="PANTHER" id="PTHR34185">
    <property type="entry name" value="DIADENYLATE CYCLASE"/>
    <property type="match status" value="1"/>
</dbReference>
<proteinExistence type="predicted"/>
<sequence>MIIRDDRIVAAACVLALSDQSNLSRDLGTRHRAGLGVSETTDAIVFIVSEETGIISMAQGGKLTRHLDADGLNKALSPLYQRDKYGYKQMVSHVRNNLSAWRRQRHEQ</sequence>
<feature type="domain" description="DAC" evidence="6">
    <location>
        <begin position="1"/>
        <end position="69"/>
    </location>
</feature>
<dbReference type="PROSITE" id="PS51794">
    <property type="entry name" value="DAC"/>
    <property type="match status" value="1"/>
</dbReference>
<evidence type="ECO:0000259" key="6">
    <source>
        <dbReference type="PROSITE" id="PS51794"/>
    </source>
</evidence>
<dbReference type="InterPro" id="IPR050338">
    <property type="entry name" value="DisA"/>
</dbReference>
<dbReference type="InterPro" id="IPR003390">
    <property type="entry name" value="DNA_integrity_scan_DisA_N"/>
</dbReference>
<dbReference type="GO" id="GO:0005524">
    <property type="term" value="F:ATP binding"/>
    <property type="evidence" value="ECO:0007669"/>
    <property type="project" value="UniProtKB-KW"/>
</dbReference>
<keyword evidence="4" id="KW-0547">Nucleotide-binding</keyword>
<dbReference type="GO" id="GO:0004016">
    <property type="term" value="F:adenylate cyclase activity"/>
    <property type="evidence" value="ECO:0007669"/>
    <property type="project" value="TreeGrafter"/>
</dbReference>
<name>A0A645AW79_9ZZZZ</name>
<evidence type="ECO:0000256" key="2">
    <source>
        <dbReference type="ARBA" id="ARBA00022679"/>
    </source>
</evidence>
<dbReference type="Pfam" id="PF02457">
    <property type="entry name" value="DAC"/>
    <property type="match status" value="1"/>
</dbReference>
<accession>A0A645AW79</accession>
<dbReference type="SUPFAM" id="SSF143597">
    <property type="entry name" value="YojJ-like"/>
    <property type="match status" value="1"/>
</dbReference>
<comment type="catalytic activity">
    <reaction evidence="1">
        <text>2 ATP = 3',3'-c-di-AMP + 2 diphosphate</text>
        <dbReference type="Rhea" id="RHEA:35655"/>
        <dbReference type="ChEBI" id="CHEBI:30616"/>
        <dbReference type="ChEBI" id="CHEBI:33019"/>
        <dbReference type="ChEBI" id="CHEBI:71500"/>
        <dbReference type="EC" id="2.7.7.85"/>
    </reaction>
</comment>